<name>A0A0A7S1B2_FRIPE</name>
<dbReference type="EMBL" id="CP009056">
    <property type="protein sequence ID" value="AJA45253.1"/>
    <property type="molecule type" value="Genomic_DNA"/>
</dbReference>
<dbReference type="KEGG" id="fpp:FPB0191_01434"/>
<organism evidence="4 5">
    <name type="scientific">Frischella perrara</name>
    <dbReference type="NCBI Taxonomy" id="1267021"/>
    <lineage>
        <taxon>Bacteria</taxon>
        <taxon>Pseudomonadati</taxon>
        <taxon>Pseudomonadota</taxon>
        <taxon>Gammaproteobacteria</taxon>
        <taxon>Orbales</taxon>
        <taxon>Orbaceae</taxon>
        <taxon>Frischella</taxon>
    </lineage>
</organism>
<dbReference type="InterPro" id="IPR037171">
    <property type="entry name" value="NagB/RpiA_transferase-like"/>
</dbReference>
<dbReference type="Gene3D" id="1.10.10.10">
    <property type="entry name" value="Winged helix-like DNA-binding domain superfamily/Winged helix DNA-binding domain"/>
    <property type="match status" value="1"/>
</dbReference>
<dbReference type="PRINTS" id="PR00037">
    <property type="entry name" value="HTHLACR"/>
</dbReference>
<dbReference type="InterPro" id="IPR014036">
    <property type="entry name" value="DeoR-like_C"/>
</dbReference>
<evidence type="ECO:0000313" key="5">
    <source>
        <dbReference type="Proteomes" id="UP000030901"/>
    </source>
</evidence>
<evidence type="ECO:0000256" key="1">
    <source>
        <dbReference type="ARBA" id="ARBA00023015"/>
    </source>
</evidence>
<dbReference type="SMART" id="SM01134">
    <property type="entry name" value="DeoRC"/>
    <property type="match status" value="1"/>
</dbReference>
<dbReference type="PANTHER" id="PTHR30363">
    <property type="entry name" value="HTH-TYPE TRANSCRIPTIONAL REGULATOR SRLR-RELATED"/>
    <property type="match status" value="1"/>
</dbReference>
<proteinExistence type="predicted"/>
<keyword evidence="2" id="KW-0804">Transcription</keyword>
<dbReference type="InterPro" id="IPR036390">
    <property type="entry name" value="WH_DNA-bd_sf"/>
</dbReference>
<dbReference type="Pfam" id="PF08220">
    <property type="entry name" value="HTH_DeoR"/>
    <property type="match status" value="1"/>
</dbReference>
<dbReference type="PANTHER" id="PTHR30363:SF59">
    <property type="entry name" value="DEOR FAMILY REGULATORY PROTEIN"/>
    <property type="match status" value="1"/>
</dbReference>
<evidence type="ECO:0000259" key="3">
    <source>
        <dbReference type="PROSITE" id="PS51000"/>
    </source>
</evidence>
<dbReference type="Proteomes" id="UP000030901">
    <property type="component" value="Chromosome"/>
</dbReference>
<reference evidence="4 5" key="1">
    <citation type="journal article" date="2014" name="Appl. Environ. Microbiol.">
        <title>Gut symbionts from distinct hosts exhibit genotoxic activity via divergent colibactin biosynthetic pathways.</title>
        <authorList>
            <person name="Engel P."/>
            <person name="Vizcaino M.I."/>
            <person name="Crawford J.M."/>
        </authorList>
    </citation>
    <scope>NUCLEOTIDE SEQUENCE [LARGE SCALE GENOMIC DNA]</scope>
    <source>
        <strain evidence="4 5">PEB0191</strain>
    </source>
</reference>
<dbReference type="SMART" id="SM00420">
    <property type="entry name" value="HTH_DEOR"/>
    <property type="match status" value="1"/>
</dbReference>
<dbReference type="Gene3D" id="3.40.50.1360">
    <property type="match status" value="1"/>
</dbReference>
<accession>A0A0A7S1B2</accession>
<dbReference type="Pfam" id="PF00455">
    <property type="entry name" value="DeoRC"/>
    <property type="match status" value="1"/>
</dbReference>
<keyword evidence="5" id="KW-1185">Reference proteome</keyword>
<evidence type="ECO:0000256" key="2">
    <source>
        <dbReference type="ARBA" id="ARBA00023163"/>
    </source>
</evidence>
<gene>
    <name evidence="4" type="ORF">FPB0191_01434</name>
</gene>
<dbReference type="SUPFAM" id="SSF100950">
    <property type="entry name" value="NagB/RpiA/CoA transferase-like"/>
    <property type="match status" value="1"/>
</dbReference>
<dbReference type="NCBIfam" id="NF040887">
    <property type="entry name" value="trans_reg_YciT"/>
    <property type="match status" value="1"/>
</dbReference>
<protein>
    <submittedName>
        <fullName evidence="4">Transcriptional regulator, DeoR family</fullName>
    </submittedName>
</protein>
<dbReference type="SUPFAM" id="SSF46785">
    <property type="entry name" value="Winged helix' DNA-binding domain"/>
    <property type="match status" value="1"/>
</dbReference>
<dbReference type="GO" id="GO:0003700">
    <property type="term" value="F:DNA-binding transcription factor activity"/>
    <property type="evidence" value="ECO:0007669"/>
    <property type="project" value="InterPro"/>
</dbReference>
<dbReference type="InterPro" id="IPR050313">
    <property type="entry name" value="Carb_Metab_HTH_regulators"/>
</dbReference>
<dbReference type="InterPro" id="IPR001034">
    <property type="entry name" value="DeoR_HTH"/>
</dbReference>
<dbReference type="HOGENOM" id="CLU_060699_0_1_6"/>
<keyword evidence="1" id="KW-0805">Transcription regulation</keyword>
<feature type="domain" description="HTH deoR-type" evidence="3">
    <location>
        <begin position="5"/>
        <end position="60"/>
    </location>
</feature>
<dbReference type="AlphaFoldDB" id="A0A0A7S1B2"/>
<dbReference type="InterPro" id="IPR036388">
    <property type="entry name" value="WH-like_DNA-bd_sf"/>
</dbReference>
<sequence length="251" mass="28463">MLYLMNERQQEIIYTVNEVNQISVNALAEQLNVSVVTIRHDLNFLEQNGYLKREHGYAVAVDSDNLDARMKIKFPLKQKIAEYAASLVNNDEHIFIEGGSTNALLARHLAYTRRITLITSSYYIAQLLKNTNLKVIVIGGEYQKKSESVVGELACLAIKYLQFDKAFIGIDGFLQTTGFSGRNQMRTELVNTILTKPSENIIITDSSKFGQKQPYQLSPIESIHRVITDQAINIKDEQYLMAKKIIVDKVT</sequence>
<dbReference type="STRING" id="1267021.FPB0191_01434"/>
<evidence type="ECO:0000313" key="4">
    <source>
        <dbReference type="EMBL" id="AJA45253.1"/>
    </source>
</evidence>
<dbReference type="PROSITE" id="PS51000">
    <property type="entry name" value="HTH_DEOR_2"/>
    <property type="match status" value="1"/>
</dbReference>